<name>A0A174SYP3_9FIRM</name>
<dbReference type="Gene3D" id="4.10.410.40">
    <property type="match status" value="1"/>
</dbReference>
<sequence>MAKAIDLSTAGIHVGYGIETNAGTKPSAFIDIPNPKSIPDFNPEVGTYDVTSLNDTEWKRYIEGLKDVGGALAITFGMSQVFLDMWEDICDKYETAIASDKRMWLVFYHPRLNKSFFFTCAPTRMGWAAADVDSAWDTSVSVTPTGEIGWAEAIEPKAATEAA</sequence>
<protein>
    <submittedName>
        <fullName evidence="1">Uncharacterized protein</fullName>
    </submittedName>
</protein>
<accession>A0A174SYP3</accession>
<organism evidence="1 2">
    <name type="scientific">Enterocloster clostridioformis</name>
    <dbReference type="NCBI Taxonomy" id="1531"/>
    <lineage>
        <taxon>Bacteria</taxon>
        <taxon>Bacillati</taxon>
        <taxon>Bacillota</taxon>
        <taxon>Clostridia</taxon>
        <taxon>Lachnospirales</taxon>
        <taxon>Lachnospiraceae</taxon>
        <taxon>Enterocloster</taxon>
    </lineage>
</organism>
<dbReference type="AlphaFoldDB" id="A0A174SYP3"/>
<gene>
    <name evidence="1" type="ORF">ERS852480_04617</name>
</gene>
<dbReference type="RefSeq" id="WP_057572858.1">
    <property type="nucleotide sequence ID" value="NZ_CZAB01000071.1"/>
</dbReference>
<evidence type="ECO:0000313" key="2">
    <source>
        <dbReference type="Proteomes" id="UP000095512"/>
    </source>
</evidence>
<reference evidence="1 2" key="1">
    <citation type="submission" date="2015-09" db="EMBL/GenBank/DDBJ databases">
        <authorList>
            <consortium name="Pathogen Informatics"/>
        </authorList>
    </citation>
    <scope>NUCLEOTIDE SEQUENCE [LARGE SCALE GENOMIC DNA]</scope>
    <source>
        <strain evidence="1 2">2789STDY5834865</strain>
    </source>
</reference>
<proteinExistence type="predicted"/>
<dbReference type="EMBL" id="CZAB01000071">
    <property type="protein sequence ID" value="CUQ00240.1"/>
    <property type="molecule type" value="Genomic_DNA"/>
</dbReference>
<dbReference type="Proteomes" id="UP000095512">
    <property type="component" value="Unassembled WGS sequence"/>
</dbReference>
<evidence type="ECO:0000313" key="1">
    <source>
        <dbReference type="EMBL" id="CUQ00240.1"/>
    </source>
</evidence>